<sequence>MKQALDGERVIVVGAGIIGIACAHYLSKAGFSVAVIDRGTIAGACSQANCGYICPSHVLPLTEPDAIGVALKSLLNRNAPFRVKPSFRPAFWNWMWQFTRRCNHRQMLWAGAHLKAILDSSLVEYRQLISAEKFDCEWKENGLLYVLQSEAGMEKFAKMDRMLTEHFGVTAERVEGNDLPALEPALKSGLAGAFHYKNDVSVRPDLLNVAWTDSLQESGVEFIENCQLLDVVKAHGQITHLETSQGELSADRFIFATGAWA</sequence>
<dbReference type="PANTHER" id="PTHR13847:SF289">
    <property type="entry name" value="GLYCINE OXIDASE"/>
    <property type="match status" value="1"/>
</dbReference>
<gene>
    <name evidence="3" type="ORF">METZ01_LOCUS400855</name>
</gene>
<accession>A0A382VQ08</accession>
<evidence type="ECO:0000259" key="2">
    <source>
        <dbReference type="Pfam" id="PF01266"/>
    </source>
</evidence>
<dbReference type="InterPro" id="IPR036188">
    <property type="entry name" value="FAD/NAD-bd_sf"/>
</dbReference>
<dbReference type="PROSITE" id="PS51257">
    <property type="entry name" value="PROKAR_LIPOPROTEIN"/>
    <property type="match status" value="1"/>
</dbReference>
<dbReference type="SUPFAM" id="SSF51905">
    <property type="entry name" value="FAD/NAD(P)-binding domain"/>
    <property type="match status" value="1"/>
</dbReference>
<dbReference type="Gene3D" id="3.30.9.10">
    <property type="entry name" value="D-Amino Acid Oxidase, subunit A, domain 2"/>
    <property type="match status" value="1"/>
</dbReference>
<evidence type="ECO:0000256" key="1">
    <source>
        <dbReference type="ARBA" id="ARBA00023002"/>
    </source>
</evidence>
<dbReference type="InterPro" id="IPR006076">
    <property type="entry name" value="FAD-dep_OxRdtase"/>
</dbReference>
<dbReference type="PANTHER" id="PTHR13847">
    <property type="entry name" value="SARCOSINE DEHYDROGENASE-RELATED"/>
    <property type="match status" value="1"/>
</dbReference>
<dbReference type="Gene3D" id="3.50.50.60">
    <property type="entry name" value="FAD/NAD(P)-binding domain"/>
    <property type="match status" value="2"/>
</dbReference>
<keyword evidence="1" id="KW-0560">Oxidoreductase</keyword>
<dbReference type="EMBL" id="UINC01153335">
    <property type="protein sequence ID" value="SVD48001.1"/>
    <property type="molecule type" value="Genomic_DNA"/>
</dbReference>
<evidence type="ECO:0000313" key="3">
    <source>
        <dbReference type="EMBL" id="SVD48001.1"/>
    </source>
</evidence>
<reference evidence="3" key="1">
    <citation type="submission" date="2018-05" db="EMBL/GenBank/DDBJ databases">
        <authorList>
            <person name="Lanie J.A."/>
            <person name="Ng W.-L."/>
            <person name="Kazmierczak K.M."/>
            <person name="Andrzejewski T.M."/>
            <person name="Davidsen T.M."/>
            <person name="Wayne K.J."/>
            <person name="Tettelin H."/>
            <person name="Glass J.I."/>
            <person name="Rusch D."/>
            <person name="Podicherti R."/>
            <person name="Tsui H.-C.T."/>
            <person name="Winkler M.E."/>
        </authorList>
    </citation>
    <scope>NUCLEOTIDE SEQUENCE</scope>
</reference>
<feature type="non-terminal residue" evidence="3">
    <location>
        <position position="261"/>
    </location>
</feature>
<proteinExistence type="predicted"/>
<dbReference type="Pfam" id="PF01266">
    <property type="entry name" value="DAO"/>
    <property type="match status" value="1"/>
</dbReference>
<protein>
    <recommendedName>
        <fullName evidence="2">FAD dependent oxidoreductase domain-containing protein</fullName>
    </recommendedName>
</protein>
<feature type="domain" description="FAD dependent oxidoreductase" evidence="2">
    <location>
        <begin position="9"/>
        <end position="261"/>
    </location>
</feature>
<name>A0A382VQ08_9ZZZZ</name>
<dbReference type="GO" id="GO:0016491">
    <property type="term" value="F:oxidoreductase activity"/>
    <property type="evidence" value="ECO:0007669"/>
    <property type="project" value="UniProtKB-KW"/>
</dbReference>
<dbReference type="GO" id="GO:0005737">
    <property type="term" value="C:cytoplasm"/>
    <property type="evidence" value="ECO:0007669"/>
    <property type="project" value="TreeGrafter"/>
</dbReference>
<dbReference type="AlphaFoldDB" id="A0A382VQ08"/>
<organism evidence="3">
    <name type="scientific">marine metagenome</name>
    <dbReference type="NCBI Taxonomy" id="408172"/>
    <lineage>
        <taxon>unclassified sequences</taxon>
        <taxon>metagenomes</taxon>
        <taxon>ecological metagenomes</taxon>
    </lineage>
</organism>